<dbReference type="Proteomes" id="UP000663870">
    <property type="component" value="Unassembled WGS sequence"/>
</dbReference>
<dbReference type="InterPro" id="IPR029021">
    <property type="entry name" value="Prot-tyrosine_phosphatase-like"/>
</dbReference>
<dbReference type="EMBL" id="CAJNOT010000010">
    <property type="protein sequence ID" value="CAF0767472.1"/>
    <property type="molecule type" value="Genomic_DNA"/>
</dbReference>
<evidence type="ECO:0000313" key="10">
    <source>
        <dbReference type="EMBL" id="CAF0747588.1"/>
    </source>
</evidence>
<dbReference type="InterPro" id="IPR000387">
    <property type="entry name" value="Tyr_Pase_dom"/>
</dbReference>
<dbReference type="EMBL" id="CAJOAX010000037">
    <property type="protein sequence ID" value="CAF3488338.1"/>
    <property type="molecule type" value="Genomic_DNA"/>
</dbReference>
<evidence type="ECO:0000256" key="4">
    <source>
        <dbReference type="ARBA" id="ARBA00022912"/>
    </source>
</evidence>
<dbReference type="PROSITE" id="PS50056">
    <property type="entry name" value="TYR_PHOSPHATASE_2"/>
    <property type="match status" value="1"/>
</dbReference>
<dbReference type="Proteomes" id="UP000663889">
    <property type="component" value="Unassembled WGS sequence"/>
</dbReference>
<protein>
    <recommendedName>
        <fullName evidence="2">protein-tyrosine-phosphatase</fullName>
        <ecNumber evidence="2">3.1.3.48</ecNumber>
    </recommendedName>
</protein>
<dbReference type="PANTHER" id="PTHR10159">
    <property type="entry name" value="DUAL SPECIFICITY PROTEIN PHOSPHATASE"/>
    <property type="match status" value="1"/>
</dbReference>
<evidence type="ECO:0000313" key="14">
    <source>
        <dbReference type="EMBL" id="CAF3488338.1"/>
    </source>
</evidence>
<feature type="region of interest" description="Disordered" evidence="5">
    <location>
        <begin position="198"/>
        <end position="235"/>
    </location>
</feature>
<organism evidence="11 18">
    <name type="scientific">Rotaria sordida</name>
    <dbReference type="NCBI Taxonomy" id="392033"/>
    <lineage>
        <taxon>Eukaryota</taxon>
        <taxon>Metazoa</taxon>
        <taxon>Spiralia</taxon>
        <taxon>Gnathifera</taxon>
        <taxon>Rotifera</taxon>
        <taxon>Eurotatoria</taxon>
        <taxon>Bdelloidea</taxon>
        <taxon>Philodinida</taxon>
        <taxon>Philodinidae</taxon>
        <taxon>Rotaria</taxon>
    </lineage>
</organism>
<dbReference type="Proteomes" id="UP000663882">
    <property type="component" value="Unassembled WGS sequence"/>
</dbReference>
<dbReference type="Pfam" id="PF00782">
    <property type="entry name" value="DSPc"/>
    <property type="match status" value="1"/>
</dbReference>
<accession>A0A813PKN3</accession>
<dbReference type="SMART" id="SM00195">
    <property type="entry name" value="DSPc"/>
    <property type="match status" value="1"/>
</dbReference>
<dbReference type="EMBL" id="CAJNOH010000011">
    <property type="protein sequence ID" value="CAF0747588.1"/>
    <property type="molecule type" value="Genomic_DNA"/>
</dbReference>
<evidence type="ECO:0000313" key="13">
    <source>
        <dbReference type="EMBL" id="CAF0790946.1"/>
    </source>
</evidence>
<keyword evidence="4" id="KW-0904">Protein phosphatase</keyword>
<keyword evidence="3" id="KW-0378">Hydrolase</keyword>
<reference evidence="11" key="1">
    <citation type="submission" date="2021-02" db="EMBL/GenBank/DDBJ databases">
        <authorList>
            <person name="Nowell W R."/>
        </authorList>
    </citation>
    <scope>NUCLEOTIDE SEQUENCE</scope>
</reference>
<evidence type="ECO:0000313" key="15">
    <source>
        <dbReference type="EMBL" id="CAF3554317.1"/>
    </source>
</evidence>
<evidence type="ECO:0000313" key="9">
    <source>
        <dbReference type="EMBL" id="CAF0738633.1"/>
    </source>
</evidence>
<evidence type="ECO:0000256" key="1">
    <source>
        <dbReference type="ARBA" id="ARBA00008601"/>
    </source>
</evidence>
<dbReference type="EMBL" id="CAJNOO010000023">
    <property type="protein sequence ID" value="CAF0750208.1"/>
    <property type="molecule type" value="Genomic_DNA"/>
</dbReference>
<evidence type="ECO:0000256" key="5">
    <source>
        <dbReference type="SAM" id="MobiDB-lite"/>
    </source>
</evidence>
<dbReference type="GO" id="GO:0004725">
    <property type="term" value="F:protein tyrosine phosphatase activity"/>
    <property type="evidence" value="ECO:0007669"/>
    <property type="project" value="UniProtKB-EC"/>
</dbReference>
<dbReference type="Proteomes" id="UP000663854">
    <property type="component" value="Unassembled WGS sequence"/>
</dbReference>
<evidence type="ECO:0000259" key="7">
    <source>
        <dbReference type="PROSITE" id="PS50056"/>
    </source>
</evidence>
<evidence type="ECO:0000313" key="17">
    <source>
        <dbReference type="Proteomes" id="UP000663870"/>
    </source>
</evidence>
<dbReference type="Proteomes" id="UP000663823">
    <property type="component" value="Unassembled WGS sequence"/>
</dbReference>
<dbReference type="InterPro" id="IPR016130">
    <property type="entry name" value="Tyr_Pase_AS"/>
</dbReference>
<dbReference type="PROSITE" id="PS00383">
    <property type="entry name" value="TYR_PHOSPHATASE_1"/>
    <property type="match status" value="1"/>
</dbReference>
<dbReference type="EC" id="3.1.3.48" evidence="2"/>
<sequence>MFRQSVGVMESYLRETFNATGEELSYLQKIFDHRDQKLRSQSTGRSTYGSPSVVIDDFLYHGDLGHASNIRLLNQLGIRHIIDVCDCQLDKEILENFHVLWINLYDELRADIKQHFEEANEFLHNCKQKNEKVLVHCQMGISRSSSIVLAYLMKYHHDSLIKAYDYLLERRRIAAPNISFFLQLIRYEKELRITKEIDESKHNDDQQNPIEKLDSNQDPAVVNNEIENEKMENWS</sequence>
<feature type="compositionally biased region" description="Basic and acidic residues" evidence="5">
    <location>
        <begin position="198"/>
        <end position="215"/>
    </location>
</feature>
<evidence type="ECO:0000256" key="3">
    <source>
        <dbReference type="ARBA" id="ARBA00022801"/>
    </source>
</evidence>
<evidence type="ECO:0000313" key="8">
    <source>
        <dbReference type="EMBL" id="CAF0734138.1"/>
    </source>
</evidence>
<dbReference type="Proteomes" id="UP000663836">
    <property type="component" value="Unassembled WGS sequence"/>
</dbReference>
<dbReference type="PANTHER" id="PTHR10159:SF519">
    <property type="entry name" value="DUAL SPECIFICITY PROTEIN PHOSPHATASE MPK3"/>
    <property type="match status" value="1"/>
</dbReference>
<comment type="similarity">
    <text evidence="1">Belongs to the protein-tyrosine phosphatase family. Non-receptor class dual specificity subfamily.</text>
</comment>
<name>A0A813PKN3_9BILA</name>
<dbReference type="EMBL" id="CAJNOL010000010">
    <property type="protein sequence ID" value="CAF0738633.1"/>
    <property type="molecule type" value="Genomic_DNA"/>
</dbReference>
<dbReference type="SUPFAM" id="SSF52799">
    <property type="entry name" value="(Phosphotyrosine protein) phosphatases II"/>
    <property type="match status" value="1"/>
</dbReference>
<dbReference type="EMBL" id="CAJOBE010000055">
    <property type="protein sequence ID" value="CAF3554317.1"/>
    <property type="molecule type" value="Genomic_DNA"/>
</dbReference>
<evidence type="ECO:0000313" key="18">
    <source>
        <dbReference type="Proteomes" id="UP000663882"/>
    </source>
</evidence>
<evidence type="ECO:0000313" key="16">
    <source>
        <dbReference type="EMBL" id="CAF3846904.1"/>
    </source>
</evidence>
<evidence type="ECO:0000313" key="12">
    <source>
        <dbReference type="EMBL" id="CAF0767472.1"/>
    </source>
</evidence>
<dbReference type="EMBL" id="CAJNOU010000002">
    <property type="protein sequence ID" value="CAF0790946.1"/>
    <property type="molecule type" value="Genomic_DNA"/>
</dbReference>
<dbReference type="InterPro" id="IPR000340">
    <property type="entry name" value="Dual-sp_phosphatase_cat-dom"/>
</dbReference>
<dbReference type="InterPro" id="IPR020422">
    <property type="entry name" value="TYR_PHOSPHATASE_DUAL_dom"/>
</dbReference>
<dbReference type="Proteomes" id="UP000663864">
    <property type="component" value="Unassembled WGS sequence"/>
</dbReference>
<dbReference type="GO" id="GO:0005737">
    <property type="term" value="C:cytoplasm"/>
    <property type="evidence" value="ECO:0007669"/>
    <property type="project" value="TreeGrafter"/>
</dbReference>
<feature type="domain" description="Tyrosine specific protein phosphatases" evidence="7">
    <location>
        <begin position="113"/>
        <end position="171"/>
    </location>
</feature>
<comment type="caution">
    <text evidence="11">The sequence shown here is derived from an EMBL/GenBank/DDBJ whole genome shotgun (WGS) entry which is preliminary data.</text>
</comment>
<dbReference type="EMBL" id="CAJOBD010001995">
    <property type="protein sequence ID" value="CAF3846904.1"/>
    <property type="molecule type" value="Genomic_DNA"/>
</dbReference>
<proteinExistence type="inferred from homology"/>
<evidence type="ECO:0000313" key="11">
    <source>
        <dbReference type="EMBL" id="CAF0750208.1"/>
    </source>
</evidence>
<evidence type="ECO:0000256" key="2">
    <source>
        <dbReference type="ARBA" id="ARBA00013064"/>
    </source>
</evidence>
<evidence type="ECO:0000259" key="6">
    <source>
        <dbReference type="PROSITE" id="PS50054"/>
    </source>
</evidence>
<gene>
    <name evidence="15" type="ORF">FNK824_LOCUS1121</name>
    <name evidence="16" type="ORF">JBS370_LOCUS18007</name>
    <name evidence="8" type="ORF">JXQ802_LOCUS715</name>
    <name evidence="9" type="ORF">JXQ802_LOCUS988</name>
    <name evidence="14" type="ORF">OTI717_LOCUS966</name>
    <name evidence="10" type="ORF">PYM288_LOCUS1915</name>
    <name evidence="11" type="ORF">RFH988_LOCUS1251</name>
    <name evidence="13" type="ORF">SEV965_LOCUS149</name>
    <name evidence="12" type="ORF">ZHD862_LOCUS666</name>
</gene>
<dbReference type="PROSITE" id="PS50054">
    <property type="entry name" value="TYR_PHOSPHATASE_DUAL"/>
    <property type="match status" value="1"/>
</dbReference>
<dbReference type="OrthoDB" id="285418at2759"/>
<dbReference type="Proteomes" id="UP000663874">
    <property type="component" value="Unassembled WGS sequence"/>
</dbReference>
<dbReference type="AlphaFoldDB" id="A0A813PKN3"/>
<dbReference type="EMBL" id="CAJNOL010000007">
    <property type="protein sequence ID" value="CAF0734138.1"/>
    <property type="molecule type" value="Genomic_DNA"/>
</dbReference>
<dbReference type="CDD" id="cd14498">
    <property type="entry name" value="DSP"/>
    <property type="match status" value="1"/>
</dbReference>
<keyword evidence="17" id="KW-1185">Reference proteome</keyword>
<dbReference type="Gene3D" id="3.90.190.10">
    <property type="entry name" value="Protein tyrosine phosphatase superfamily"/>
    <property type="match status" value="1"/>
</dbReference>
<dbReference type="GO" id="GO:0043409">
    <property type="term" value="P:negative regulation of MAPK cascade"/>
    <property type="evidence" value="ECO:0007669"/>
    <property type="project" value="TreeGrafter"/>
</dbReference>
<feature type="domain" description="Tyrosine-protein phosphatase" evidence="6">
    <location>
        <begin position="50"/>
        <end position="193"/>
    </location>
</feature>